<dbReference type="Gene3D" id="3.40.50.150">
    <property type="entry name" value="Vaccinia Virus protein VP39"/>
    <property type="match status" value="1"/>
</dbReference>
<dbReference type="OrthoDB" id="9773571at2"/>
<protein>
    <recommendedName>
        <fullName evidence="8">Methyltransferase</fullName>
        <ecNumber evidence="8">2.1.1.-</ecNumber>
    </recommendedName>
</protein>
<proteinExistence type="inferred from homology"/>
<dbReference type="InterPro" id="IPR002941">
    <property type="entry name" value="DNA_methylase_N4/N6"/>
</dbReference>
<gene>
    <name evidence="11" type="ORF">FKZ61_00970</name>
</gene>
<dbReference type="GO" id="GO:0003677">
    <property type="term" value="F:DNA binding"/>
    <property type="evidence" value="ECO:0007669"/>
    <property type="project" value="UniProtKB-KW"/>
</dbReference>
<sequence length="367" mass="40074">MDDTSRAQPNGTPERPLTDAGDPRGRPDQGDDRQRPAGKRRTTTSSFGTGRRESHDATPFYSRNLHRGPAAPGRILLQALMAASSGVPPGGGPDGSAQACPAASELPLDGSPWVDRIYCHSAEDMSVIPDGEVGLAFTSPPYNVGKEYDDDLHLAAYLDLIQAVGQEVYRVLRPGGRYVINIANLGRKPYIPLHMFFYELHMRIGFLPMGEIIWRKARGASGSCAWGSWMSAKAPRLRDVHEYLLVFAKGDYSRPDKGISDISRDEFLESTLSVWEILPESAKRVGHPAPFPVELAERVIRLYSYVGDVVLDPFMGSGTTCVAALRTGRHYVGFDVEPDYCALAEARLAEASRQGDPGASSTTDPRQ</sequence>
<comment type="similarity">
    <text evidence="1">Belongs to the N(4)/N(6)-methyltransferase family. N(4) subfamily.</text>
</comment>
<name>A0A540VMK9_9CHLR</name>
<dbReference type="GO" id="GO:0032259">
    <property type="term" value="P:methylation"/>
    <property type="evidence" value="ECO:0007669"/>
    <property type="project" value="UniProtKB-KW"/>
</dbReference>
<dbReference type="PROSITE" id="PS00093">
    <property type="entry name" value="N4_MTASE"/>
    <property type="match status" value="1"/>
</dbReference>
<dbReference type="AlphaFoldDB" id="A0A540VMK9"/>
<evidence type="ECO:0000256" key="3">
    <source>
        <dbReference type="ARBA" id="ARBA00022679"/>
    </source>
</evidence>
<evidence type="ECO:0000256" key="4">
    <source>
        <dbReference type="ARBA" id="ARBA00022691"/>
    </source>
</evidence>
<keyword evidence="12" id="KW-1185">Reference proteome</keyword>
<dbReference type="GO" id="GO:0009307">
    <property type="term" value="P:DNA restriction-modification system"/>
    <property type="evidence" value="ECO:0007669"/>
    <property type="project" value="UniProtKB-KW"/>
</dbReference>
<dbReference type="SUPFAM" id="SSF53335">
    <property type="entry name" value="S-adenosyl-L-methionine-dependent methyltransferases"/>
    <property type="match status" value="1"/>
</dbReference>
<feature type="region of interest" description="Disordered" evidence="9">
    <location>
        <begin position="1"/>
        <end position="66"/>
    </location>
</feature>
<evidence type="ECO:0000256" key="5">
    <source>
        <dbReference type="ARBA" id="ARBA00022747"/>
    </source>
</evidence>
<evidence type="ECO:0000313" key="12">
    <source>
        <dbReference type="Proteomes" id="UP000317371"/>
    </source>
</evidence>
<dbReference type="Proteomes" id="UP000317371">
    <property type="component" value="Unassembled WGS sequence"/>
</dbReference>
<evidence type="ECO:0000256" key="7">
    <source>
        <dbReference type="ARBA" id="ARBA00049120"/>
    </source>
</evidence>
<feature type="domain" description="DNA methylase N-4/N-6" evidence="10">
    <location>
        <begin position="135"/>
        <end position="345"/>
    </location>
</feature>
<evidence type="ECO:0000313" key="11">
    <source>
        <dbReference type="EMBL" id="TQE97982.1"/>
    </source>
</evidence>
<dbReference type="RefSeq" id="WP_141608195.1">
    <property type="nucleotide sequence ID" value="NZ_VIGC02000001.1"/>
</dbReference>
<evidence type="ECO:0000256" key="9">
    <source>
        <dbReference type="SAM" id="MobiDB-lite"/>
    </source>
</evidence>
<dbReference type="EMBL" id="VIGC01000001">
    <property type="protein sequence ID" value="TQE97982.1"/>
    <property type="molecule type" value="Genomic_DNA"/>
</dbReference>
<evidence type="ECO:0000259" key="10">
    <source>
        <dbReference type="Pfam" id="PF01555"/>
    </source>
</evidence>
<evidence type="ECO:0000256" key="2">
    <source>
        <dbReference type="ARBA" id="ARBA00022603"/>
    </source>
</evidence>
<dbReference type="Pfam" id="PF01555">
    <property type="entry name" value="N6_N4_Mtase"/>
    <property type="match status" value="1"/>
</dbReference>
<keyword evidence="6" id="KW-0238">DNA-binding</keyword>
<comment type="caution">
    <text evidence="11">The sequence shown here is derived from an EMBL/GenBank/DDBJ whole genome shotgun (WGS) entry which is preliminary data.</text>
</comment>
<dbReference type="InterPro" id="IPR001091">
    <property type="entry name" value="RM_Methyltransferase"/>
</dbReference>
<feature type="compositionally biased region" description="Basic and acidic residues" evidence="9">
    <location>
        <begin position="21"/>
        <end position="35"/>
    </location>
</feature>
<dbReference type="InterPro" id="IPR017985">
    <property type="entry name" value="MeTrfase_CN4_CS"/>
</dbReference>
<evidence type="ECO:0000256" key="6">
    <source>
        <dbReference type="ARBA" id="ARBA00023125"/>
    </source>
</evidence>
<evidence type="ECO:0000256" key="8">
    <source>
        <dbReference type="RuleBase" id="RU362026"/>
    </source>
</evidence>
<organism evidence="11 12">
    <name type="scientific">Litorilinea aerophila</name>
    <dbReference type="NCBI Taxonomy" id="1204385"/>
    <lineage>
        <taxon>Bacteria</taxon>
        <taxon>Bacillati</taxon>
        <taxon>Chloroflexota</taxon>
        <taxon>Caldilineae</taxon>
        <taxon>Caldilineales</taxon>
        <taxon>Caldilineaceae</taxon>
        <taxon>Litorilinea</taxon>
    </lineage>
</organism>
<dbReference type="GO" id="GO:0015667">
    <property type="term" value="F:site-specific DNA-methyltransferase (cytosine-N4-specific) activity"/>
    <property type="evidence" value="ECO:0007669"/>
    <property type="project" value="UniProtKB-EC"/>
</dbReference>
<keyword evidence="2 11" id="KW-0489">Methyltransferase</keyword>
<keyword evidence="5" id="KW-0680">Restriction system</keyword>
<dbReference type="InParanoid" id="A0A540VMK9"/>
<dbReference type="InterPro" id="IPR029063">
    <property type="entry name" value="SAM-dependent_MTases_sf"/>
</dbReference>
<comment type="catalytic activity">
    <reaction evidence="7">
        <text>a 2'-deoxycytidine in DNA + S-adenosyl-L-methionine = an N(4)-methyl-2'-deoxycytidine in DNA + S-adenosyl-L-homocysteine + H(+)</text>
        <dbReference type="Rhea" id="RHEA:16857"/>
        <dbReference type="Rhea" id="RHEA-COMP:11369"/>
        <dbReference type="Rhea" id="RHEA-COMP:13674"/>
        <dbReference type="ChEBI" id="CHEBI:15378"/>
        <dbReference type="ChEBI" id="CHEBI:57856"/>
        <dbReference type="ChEBI" id="CHEBI:59789"/>
        <dbReference type="ChEBI" id="CHEBI:85452"/>
        <dbReference type="ChEBI" id="CHEBI:137933"/>
        <dbReference type="EC" id="2.1.1.113"/>
    </reaction>
</comment>
<dbReference type="EC" id="2.1.1.-" evidence="8"/>
<reference evidence="11 12" key="1">
    <citation type="submission" date="2019-06" db="EMBL/GenBank/DDBJ databases">
        <title>Genome sequence of Litorilinea aerophila BAA-2444.</title>
        <authorList>
            <person name="Maclea K.S."/>
            <person name="Maurais E.G."/>
            <person name="Iannazzi L.C."/>
        </authorList>
    </citation>
    <scope>NUCLEOTIDE SEQUENCE [LARGE SCALE GENOMIC DNA]</scope>
    <source>
        <strain evidence="11 12">ATCC BAA-2444</strain>
    </source>
</reference>
<evidence type="ECO:0000256" key="1">
    <source>
        <dbReference type="ARBA" id="ARBA00010203"/>
    </source>
</evidence>
<feature type="compositionally biased region" description="Polar residues" evidence="9">
    <location>
        <begin position="1"/>
        <end position="11"/>
    </location>
</feature>
<dbReference type="PRINTS" id="PR00508">
    <property type="entry name" value="S21N4MTFRASE"/>
</dbReference>
<keyword evidence="4" id="KW-0949">S-adenosyl-L-methionine</keyword>
<keyword evidence="3 11" id="KW-0808">Transferase</keyword>
<dbReference type="GO" id="GO:0008170">
    <property type="term" value="F:N-methyltransferase activity"/>
    <property type="evidence" value="ECO:0007669"/>
    <property type="project" value="InterPro"/>
</dbReference>
<accession>A0A540VMK9</accession>